<dbReference type="RefSeq" id="WP_135164449.1">
    <property type="nucleotide sequence ID" value="NZ_SPQS01000008.1"/>
</dbReference>
<reference evidence="1 2" key="1">
    <citation type="submission" date="2019-03" db="EMBL/GenBank/DDBJ databases">
        <title>Bradyrhizobium strains diversity.</title>
        <authorList>
            <person name="Urquiaga M.C.O."/>
            <person name="Hungria M."/>
            <person name="Delamuta J.R.M."/>
            <person name="Klepa M.S."/>
        </authorList>
    </citation>
    <scope>NUCLEOTIDE SEQUENCE [LARGE SCALE GENOMIC DNA]</scope>
    <source>
        <strain evidence="1 2">CNPSo 3426</strain>
    </source>
</reference>
<evidence type="ECO:0008006" key="3">
    <source>
        <dbReference type="Google" id="ProtNLM"/>
    </source>
</evidence>
<accession>A0A4Y9P7A9</accession>
<proteinExistence type="predicted"/>
<protein>
    <recommendedName>
        <fullName evidence="3">Apea-like HEPN domain-containing protein</fullName>
    </recommendedName>
</protein>
<dbReference type="InterPro" id="IPR035383">
    <property type="entry name" value="MauJ"/>
</dbReference>
<evidence type="ECO:0000313" key="1">
    <source>
        <dbReference type="EMBL" id="TFV75308.1"/>
    </source>
</evidence>
<sequence length="377" mass="42219">MCGAHSFGVSCCGKAESMGLHMVSAPDATLKRWIADFRIESSLILSPDLPELKIRLRDCELSIQNAGKSDLPSEALAAQLIVHAIDIKEAEALADARIREILDTLSFATSCSFRASRLRFLMDWTPGLEVRQAYVYGGQDGGTERWADLALDNLTTTAQLESCHGIARLRTPMRWFSAGVRATFPEDQFQYFWFVLELIAELTKSTARVTDKCPHCRSDLFCPTCNCVPEHRPFQKQAIQALLDRLNVSPDMQRDLFFIRNGIMHGRTRSEIEDEIKERVAGFEIAYAVDFIWQTAFAAIFNALQLKQSQVDQLVLGSPDTVVRHQVTMKAHMMMGTHGDPNDPKIENVVLPTITAIRVNKHGQEIDPATGAVIERK</sequence>
<dbReference type="Pfam" id="PF17419">
    <property type="entry name" value="MauJ"/>
    <property type="match status" value="1"/>
</dbReference>
<name>A0A4Y9P7A9_9BRAD</name>
<comment type="caution">
    <text evidence="1">The sequence shown here is derived from an EMBL/GenBank/DDBJ whole genome shotgun (WGS) entry which is preliminary data.</text>
</comment>
<gene>
    <name evidence="1" type="ORF">E4K64_16530</name>
</gene>
<dbReference type="Proteomes" id="UP000297700">
    <property type="component" value="Unassembled WGS sequence"/>
</dbReference>
<dbReference type="AlphaFoldDB" id="A0A4Y9P7A9"/>
<evidence type="ECO:0000313" key="2">
    <source>
        <dbReference type="Proteomes" id="UP000297700"/>
    </source>
</evidence>
<organism evidence="1 2">
    <name type="scientific">Bradyrhizobium frederickii</name>
    <dbReference type="NCBI Taxonomy" id="2560054"/>
    <lineage>
        <taxon>Bacteria</taxon>
        <taxon>Pseudomonadati</taxon>
        <taxon>Pseudomonadota</taxon>
        <taxon>Alphaproteobacteria</taxon>
        <taxon>Hyphomicrobiales</taxon>
        <taxon>Nitrobacteraceae</taxon>
        <taxon>Bradyrhizobium</taxon>
    </lineage>
</organism>
<dbReference type="EMBL" id="SPQS01000008">
    <property type="protein sequence ID" value="TFV75308.1"/>
    <property type="molecule type" value="Genomic_DNA"/>
</dbReference>